<feature type="domain" description="DNA primase DNAG catalytic core N-terminal" evidence="3">
    <location>
        <begin position="1508"/>
        <end position="1627"/>
    </location>
</feature>
<dbReference type="Gene3D" id="3.40.1360.10">
    <property type="match status" value="1"/>
</dbReference>
<dbReference type="InterPro" id="IPR013264">
    <property type="entry name" value="DNAG_N"/>
</dbReference>
<evidence type="ECO:0000259" key="4">
    <source>
        <dbReference type="Pfam" id="PF08751"/>
    </source>
</evidence>
<feature type="region of interest" description="Disordered" evidence="2">
    <location>
        <begin position="1858"/>
        <end position="1884"/>
    </location>
</feature>
<dbReference type="InterPro" id="IPR050219">
    <property type="entry name" value="DnaG_primase"/>
</dbReference>
<evidence type="ECO:0000256" key="1">
    <source>
        <dbReference type="SAM" id="Coils"/>
    </source>
</evidence>
<dbReference type="Pfam" id="PF13604">
    <property type="entry name" value="AAA_30"/>
    <property type="match status" value="1"/>
</dbReference>
<feature type="region of interest" description="Disordered" evidence="2">
    <location>
        <begin position="1397"/>
        <end position="1482"/>
    </location>
</feature>
<dbReference type="Gene3D" id="3.40.50.300">
    <property type="entry name" value="P-loop containing nucleotide triphosphate hydrolases"/>
    <property type="match status" value="2"/>
</dbReference>
<dbReference type="InterPro" id="IPR014862">
    <property type="entry name" value="TrwC"/>
</dbReference>
<dbReference type="InterPro" id="IPR037068">
    <property type="entry name" value="DNA_primase_core_N_sf"/>
</dbReference>
<dbReference type="Gene3D" id="2.30.30.940">
    <property type="match status" value="1"/>
</dbReference>
<sequence>MMTISRLSAGDGYEYYTSVTARADHRSKDQELGDYYLESGTPPGQWMGRGAAALGIEGEVTEAQMKALFGEGLHPEADRLIAEQIAAGVSAKKAIEAVRLGRKFAAYQVPDSQLRRAIDDAVSAEERRLGRDLDANERLKVRMKTAGIAFKEAHGRSGNRVEVAKWMSQELSSKQNTVAGFDLTFSAPKSLSVAWGIASPEQAKQLEQAHEAAIERTINWLEDEVIRARSGAQGIAFHATEGLLATRFRHWESREGDPQLHDHVVIANRVQITDAQGRIKWLTIDSRSLYKATVTASSVYNEALASELKQLGVELRERTTPSGDYRGMELAAISDELIDQCSGRRAAITARTEQLVAEFVAERGHEPDRKTRLALAQQATLETRIPKSQAISRDELRTQWRGHLGADAERIQAEISAQLDAESTAMPAAALVPGQEPDPGIDAVDVEQVAADIVAELSARQSVWNRNHVSTRVNMWAAARAELITDELRKQVLDAALNRASIQITPEVKTPVLPELLNPDGTSIYQPPAARLHTSAQVLKAEDLLVDAAHDIHLPAVTAEVFDAVLAEQELQLDPGQIALARQVALNDQVLTVGIGPAGAGKTTAMRVATQAITQSGAQVHGVTVSAAAADQLQQATGMPSTTIAKWLHDHPQGRHQIRPGDVIVVDEAGMASATDLAAITRAARDAGAFVRLVGDDRQLQAIGAGGALKMLTGEADVVRLEQLHRFTNPEEASASLRLRDQGDVEWHISQGRVHGGTAQAMHQAMVQAWNRDLQQGAQTLMMATTNSSVEALNLLAQQQRIDDGHVNTATTITLADGAEAGVGDWILTRRNDRRLTTGSGHSFVKNGDRWTIQQIHADGSVAVVDDHNRTCTLPADYIRSWTGLGYATTVHRAQGRTVDSSHLLLDTTAIGHDAVYVGLTRGRSNNEVWAVTDGTTAPDMLRAAASKDVQASSARELIAQAQAEAEHPATLVRILTDVQRRADTHRYNQVMRLEHPAVWVQVQTSPQLHRLHAALHEAEQRGFAPSRILRECAENLPDGVTEPAGLIAWRIRRHLTLAAQHASKQGEITRRFSHLSDLELAAQLHSATIDKTTALNQLKATKKTAWETDPVPAVTKRGVEVPSWQHRVYGHLDDSELATRLRDARGRAEAASRAITEIRRHIRQLLRDPEAPASEQLLKNLDARLERLRNDRYEATRTATQLREETTTRHRLDGPSWHRETVQRGAATMPERPGNLAGDVGRAELGFTAVQELRKQLWIESQRRRLDPHPAQVERFGAPAWAISGHGTDDPAMPSSWAAALTQMRHQVADAITTRGAALALDPPDWATTYLGPVPHVDDPRRARWEQVAGQIETWRGLTDHTDPVTALPAPSRSKAVGAQAATWLHTLHAAASDLRVGRAIPTPDDSPGGGAEPSQPAPVPVLTAPTPTTDKGGVRRAASEPARRIQPAATPTPAPRDTPTETVPTTVPKLTPAAELEPELLGATSRDRIIDLTHQAAQFFKEHYVGSAAADYMRERLGTDLVADHPEVVVGYAPSGSRLAQHLRRHGASDQELIDAGLAKPARDGRGIIDVFRDRLILGIHNLDGDLVGFVGRARPDADKHVPKYLNTATTRAFHKSEILFGLAEHQDLVKDGADLVRVEGPLDALAITLGTNGRAVGVAPLGTALTEQQAQAIAAQGVRVWEATDTDAAGQKAAARDHELLIRHGILARDFPLLPPDGQPVKDPAELLQRDGGAEALQMPLILEDAAPTVAGKLLVGMVAEHADHLVGDANTRLAVARQAAQLIADLPTEERDYHTNLVAAALHDLDPAQHQAALRDLVTQEVQQQAQPVPDGPGVRVRPRAGERLQDLAAHLGVATTPPRTPAVQAPEPTPGAPLPAAGLLPPLHTAAITRPTHPVHDTQPAQPLHTLQAMQSAHPVQSVQQPHPAQPVQPVQQSESLQDIIARWEVRQELTALAERMETLPERAALTMDLDAAQRARTQLHHTPGTPLLQVLTARADLDREIATLEDRLHDLNKPALQRSLERHQAAVEAQRAQAIDAQARAIAADRSRPLIDRIRDTAALKRHTPQPPEQPTPPAPRRDRNAPER</sequence>
<dbReference type="OrthoDB" id="4524286at2"/>
<dbReference type="GO" id="GO:0005737">
    <property type="term" value="C:cytoplasm"/>
    <property type="evidence" value="ECO:0007669"/>
    <property type="project" value="TreeGrafter"/>
</dbReference>
<feature type="compositionally biased region" description="Basic and acidic residues" evidence="2">
    <location>
        <begin position="2051"/>
        <end position="2065"/>
    </location>
</feature>
<evidence type="ECO:0000313" key="6">
    <source>
        <dbReference type="Proteomes" id="UP000280935"/>
    </source>
</evidence>
<dbReference type="PANTHER" id="PTHR30313">
    <property type="entry name" value="DNA PRIMASE"/>
    <property type="match status" value="1"/>
</dbReference>
<dbReference type="SUPFAM" id="SSF52540">
    <property type="entry name" value="P-loop containing nucleoside triphosphate hydrolases"/>
    <property type="match status" value="2"/>
</dbReference>
<name>A0A3P1WV72_9ACTN</name>
<dbReference type="Gene3D" id="3.90.980.10">
    <property type="entry name" value="DNA primase, catalytic core, N-terminal domain"/>
    <property type="match status" value="1"/>
</dbReference>
<comment type="caution">
    <text evidence="5">The sequence shown here is derived from an EMBL/GenBank/DDBJ whole genome shotgun (WGS) entry which is preliminary data.</text>
</comment>
<feature type="coiled-coil region" evidence="1">
    <location>
        <begin position="1149"/>
        <end position="1206"/>
    </location>
</feature>
<evidence type="ECO:0000313" key="5">
    <source>
        <dbReference type="EMBL" id="RRD50524.1"/>
    </source>
</evidence>
<organism evidence="5 6">
    <name type="scientific">Arachnia propionica</name>
    <dbReference type="NCBI Taxonomy" id="1750"/>
    <lineage>
        <taxon>Bacteria</taxon>
        <taxon>Bacillati</taxon>
        <taxon>Actinomycetota</taxon>
        <taxon>Actinomycetes</taxon>
        <taxon>Propionibacteriales</taxon>
        <taxon>Propionibacteriaceae</taxon>
        <taxon>Arachnia</taxon>
    </lineage>
</organism>
<dbReference type="GO" id="GO:0006269">
    <property type="term" value="P:DNA replication, synthesis of primer"/>
    <property type="evidence" value="ECO:0007669"/>
    <property type="project" value="TreeGrafter"/>
</dbReference>
<evidence type="ECO:0000259" key="3">
    <source>
        <dbReference type="Pfam" id="PF08275"/>
    </source>
</evidence>
<dbReference type="RefSeq" id="WP_125227129.1">
    <property type="nucleotide sequence ID" value="NZ_RQYT01000005.1"/>
</dbReference>
<protein>
    <submittedName>
        <fullName evidence="5">Uncharacterized protein</fullName>
    </submittedName>
</protein>
<gene>
    <name evidence="5" type="ORF">EII35_03745</name>
</gene>
<feature type="compositionally biased region" description="Pro residues" evidence="2">
    <location>
        <begin position="2071"/>
        <end position="2081"/>
    </location>
</feature>
<dbReference type="Pfam" id="PF08751">
    <property type="entry name" value="TrwC"/>
    <property type="match status" value="1"/>
</dbReference>
<accession>A0A3P1WV72</accession>
<dbReference type="Pfam" id="PF08275">
    <property type="entry name" value="DNAG_N"/>
    <property type="match status" value="1"/>
</dbReference>
<feature type="compositionally biased region" description="Low complexity" evidence="2">
    <location>
        <begin position="1918"/>
        <end position="1939"/>
    </location>
</feature>
<feature type="compositionally biased region" description="Basic and acidic residues" evidence="2">
    <location>
        <begin position="2082"/>
        <end position="2091"/>
    </location>
</feature>
<keyword evidence="1" id="KW-0175">Coiled coil</keyword>
<feature type="region of interest" description="Disordered" evidence="2">
    <location>
        <begin position="2051"/>
        <end position="2091"/>
    </location>
</feature>
<dbReference type="Proteomes" id="UP000280935">
    <property type="component" value="Unassembled WGS sequence"/>
</dbReference>
<dbReference type="SUPFAM" id="SSF56731">
    <property type="entry name" value="DNA primase core"/>
    <property type="match status" value="1"/>
</dbReference>
<dbReference type="CDD" id="cd03364">
    <property type="entry name" value="TOPRIM_DnaG_primases"/>
    <property type="match status" value="1"/>
</dbReference>
<dbReference type="PANTHER" id="PTHR30313:SF2">
    <property type="entry name" value="DNA PRIMASE"/>
    <property type="match status" value="1"/>
</dbReference>
<feature type="compositionally biased region" description="Low complexity" evidence="2">
    <location>
        <begin position="1459"/>
        <end position="1482"/>
    </location>
</feature>
<feature type="domain" description="TrwC relaxase" evidence="4">
    <location>
        <begin position="9"/>
        <end position="404"/>
    </location>
</feature>
<proteinExistence type="predicted"/>
<feature type="compositionally biased region" description="Low complexity" evidence="2">
    <location>
        <begin position="1422"/>
        <end position="1431"/>
    </location>
</feature>
<feature type="region of interest" description="Disordered" evidence="2">
    <location>
        <begin position="1915"/>
        <end position="1939"/>
    </location>
</feature>
<dbReference type="EMBL" id="RQYT01000005">
    <property type="protein sequence ID" value="RRD50524.1"/>
    <property type="molecule type" value="Genomic_DNA"/>
</dbReference>
<dbReference type="Pfam" id="PF13155">
    <property type="entry name" value="Toprim_2"/>
    <property type="match status" value="1"/>
</dbReference>
<dbReference type="InterPro" id="IPR034151">
    <property type="entry name" value="TOPRIM_DnaG_bac"/>
</dbReference>
<evidence type="ECO:0000256" key="2">
    <source>
        <dbReference type="SAM" id="MobiDB-lite"/>
    </source>
</evidence>
<dbReference type="InterPro" id="IPR027417">
    <property type="entry name" value="P-loop_NTPase"/>
</dbReference>
<dbReference type="NCBIfam" id="NF041492">
    <property type="entry name" value="MobF"/>
    <property type="match status" value="1"/>
</dbReference>
<reference evidence="5 6" key="1">
    <citation type="submission" date="2018-11" db="EMBL/GenBank/DDBJ databases">
        <title>Genomes From Bacteria Associated with the Canine Oral Cavity: a Test Case for Automated Genome-Based Taxonomic Assignment.</title>
        <authorList>
            <person name="Coil D.A."/>
            <person name="Jospin G."/>
            <person name="Darling A.E."/>
            <person name="Wallis C."/>
            <person name="Davis I.J."/>
            <person name="Harris S."/>
            <person name="Eisen J.A."/>
            <person name="Holcombe L.J."/>
            <person name="O'Flynn C."/>
        </authorList>
    </citation>
    <scope>NUCLEOTIDE SEQUENCE [LARGE SCALE GENOMIC DNA]</scope>
    <source>
        <strain evidence="5 6">OH2822_COT-296</strain>
    </source>
</reference>
<dbReference type="SUPFAM" id="SSF55464">
    <property type="entry name" value="Origin of replication-binding domain, RBD-like"/>
    <property type="match status" value="1"/>
</dbReference>
<dbReference type="CDD" id="cd18809">
    <property type="entry name" value="SF1_C_RecD"/>
    <property type="match status" value="1"/>
</dbReference>